<feature type="compositionally biased region" description="Basic and acidic residues" evidence="5">
    <location>
        <begin position="280"/>
        <end position="293"/>
    </location>
</feature>
<evidence type="ECO:0000313" key="6">
    <source>
        <dbReference type="EMBL" id="KAK9420275.1"/>
    </source>
</evidence>
<keyword evidence="7" id="KW-1185">Reference proteome</keyword>
<feature type="region of interest" description="Disordered" evidence="5">
    <location>
        <begin position="1"/>
        <end position="138"/>
    </location>
</feature>
<dbReference type="InterPro" id="IPR007811">
    <property type="entry name" value="RPC4"/>
</dbReference>
<feature type="compositionally biased region" description="Basic and acidic residues" evidence="5">
    <location>
        <begin position="87"/>
        <end position="121"/>
    </location>
</feature>
<organism evidence="6 7">
    <name type="scientific">Seiridium unicorne</name>
    <dbReference type="NCBI Taxonomy" id="138068"/>
    <lineage>
        <taxon>Eukaryota</taxon>
        <taxon>Fungi</taxon>
        <taxon>Dikarya</taxon>
        <taxon>Ascomycota</taxon>
        <taxon>Pezizomycotina</taxon>
        <taxon>Sordariomycetes</taxon>
        <taxon>Xylariomycetidae</taxon>
        <taxon>Amphisphaeriales</taxon>
        <taxon>Sporocadaceae</taxon>
        <taxon>Seiridium</taxon>
    </lineage>
</organism>
<protein>
    <submittedName>
        <fullName evidence="6">DNA-directed RNA polymerase III RPC4</fullName>
    </submittedName>
</protein>
<reference evidence="6 7" key="1">
    <citation type="journal article" date="2024" name="J. Plant Pathol.">
        <title>Sequence and assembly of the genome of Seiridium unicorne, isolate CBS 538.82, causal agent of cypress canker disease.</title>
        <authorList>
            <person name="Scali E."/>
            <person name="Rocca G.D."/>
            <person name="Danti R."/>
            <person name="Garbelotto M."/>
            <person name="Barberini S."/>
            <person name="Baroncelli R."/>
            <person name="Emiliani G."/>
        </authorList>
    </citation>
    <scope>NUCLEOTIDE SEQUENCE [LARGE SCALE GENOMIC DNA]</scope>
    <source>
        <strain evidence="6 7">BM-138-508</strain>
    </source>
</reference>
<evidence type="ECO:0000313" key="7">
    <source>
        <dbReference type="Proteomes" id="UP001408356"/>
    </source>
</evidence>
<feature type="region of interest" description="Disordered" evidence="5">
    <location>
        <begin position="275"/>
        <end position="319"/>
    </location>
</feature>
<evidence type="ECO:0000256" key="2">
    <source>
        <dbReference type="ARBA" id="ARBA00022478"/>
    </source>
</evidence>
<dbReference type="Proteomes" id="UP001408356">
    <property type="component" value="Unassembled WGS sequence"/>
</dbReference>
<evidence type="ECO:0000256" key="5">
    <source>
        <dbReference type="SAM" id="MobiDB-lite"/>
    </source>
</evidence>
<keyword evidence="2 6" id="KW-0240">DNA-directed RNA polymerase</keyword>
<dbReference type="PANTHER" id="PTHR13408">
    <property type="entry name" value="DNA-DIRECTED RNA POLYMERASE III"/>
    <property type="match status" value="1"/>
</dbReference>
<feature type="compositionally biased region" description="Acidic residues" evidence="5">
    <location>
        <begin position="295"/>
        <end position="305"/>
    </location>
</feature>
<keyword evidence="3" id="KW-0804">Transcription</keyword>
<feature type="compositionally biased region" description="Low complexity" evidence="5">
    <location>
        <begin position="43"/>
        <end position="77"/>
    </location>
</feature>
<accession>A0ABR2V008</accession>
<evidence type="ECO:0000256" key="1">
    <source>
        <dbReference type="ARBA" id="ARBA00004123"/>
    </source>
</evidence>
<sequence>MSSRGSTRGGRGARSARGGRGASATAAVPSTRPSIEGGGDGDAAPTNAPTSAAAQAITIESSLSATNSPAATPAPSARGGRFKPKAVRRDATERQKLEDQRNRDLAAKIKVEEKEQRDADRRARRGGRGRGRGDAGFIRRTVTGGGVFSGIGQDMVRQGGGSWASYGRSGVKAEGNSQYGPRYHDRRVNDLRVNVDTLRDSATPEVGLATGSKSPGVLPMGIIRVEHKQEEVKVATSAELEAEEQEDDDDDELFVGAQARILQQHIQMADDNEVWNEGSKQPEDGNVEVKPEPGTEGDDVMDIDDIPVKPKAPPSPELQKKPLAQALEMDAKAKARERKRERVLQDPEVQSAALDAATMLDALTLKDGDGQGKDNQLFLFQFPPILPPLLHLDADGNEVVDLEDGGAAPTSTNSALPPKGGYIGRLNVRKSGKIELDWGGRILDLGIATETDYLTTAIIVDEQENESLGKATGMGNVYGKFVATPVFREEDDWNPDLDTLGLSV</sequence>
<dbReference type="GO" id="GO:0000428">
    <property type="term" value="C:DNA-directed RNA polymerase complex"/>
    <property type="evidence" value="ECO:0007669"/>
    <property type="project" value="UniProtKB-KW"/>
</dbReference>
<name>A0ABR2V008_9PEZI</name>
<dbReference type="EMBL" id="JARVKF010000246">
    <property type="protein sequence ID" value="KAK9420275.1"/>
    <property type="molecule type" value="Genomic_DNA"/>
</dbReference>
<comment type="subcellular location">
    <subcellularLocation>
        <location evidence="1">Nucleus</location>
    </subcellularLocation>
</comment>
<evidence type="ECO:0000256" key="3">
    <source>
        <dbReference type="ARBA" id="ARBA00023163"/>
    </source>
</evidence>
<keyword evidence="4" id="KW-0539">Nucleus</keyword>
<proteinExistence type="predicted"/>
<dbReference type="PANTHER" id="PTHR13408:SF0">
    <property type="entry name" value="DNA-DIRECTED RNA POLYMERASE III SUBUNIT RPC4"/>
    <property type="match status" value="1"/>
</dbReference>
<dbReference type="Pfam" id="PF05132">
    <property type="entry name" value="RNA_pol_Rpc4"/>
    <property type="match status" value="1"/>
</dbReference>
<comment type="caution">
    <text evidence="6">The sequence shown here is derived from an EMBL/GenBank/DDBJ whole genome shotgun (WGS) entry which is preliminary data.</text>
</comment>
<evidence type="ECO:0000256" key="4">
    <source>
        <dbReference type="ARBA" id="ARBA00023242"/>
    </source>
</evidence>
<gene>
    <name evidence="6" type="ORF">SUNI508_06544</name>
</gene>